<dbReference type="GO" id="GO:0005945">
    <property type="term" value="C:6-phosphofructokinase complex"/>
    <property type="evidence" value="ECO:0007669"/>
    <property type="project" value="TreeGrafter"/>
</dbReference>
<keyword evidence="4" id="KW-0418">Kinase</keyword>
<dbReference type="GO" id="GO:0005739">
    <property type="term" value="C:mitochondrion"/>
    <property type="evidence" value="ECO:0007669"/>
    <property type="project" value="TreeGrafter"/>
</dbReference>
<organism evidence="8 9">
    <name type="scientific">Elaphomyces granulatus</name>
    <dbReference type="NCBI Taxonomy" id="519963"/>
    <lineage>
        <taxon>Eukaryota</taxon>
        <taxon>Fungi</taxon>
        <taxon>Dikarya</taxon>
        <taxon>Ascomycota</taxon>
        <taxon>Pezizomycotina</taxon>
        <taxon>Eurotiomycetes</taxon>
        <taxon>Eurotiomycetidae</taxon>
        <taxon>Eurotiales</taxon>
        <taxon>Elaphomycetaceae</taxon>
        <taxon>Elaphomyces</taxon>
    </lineage>
</organism>
<keyword evidence="1" id="KW-0021">Allosteric enzyme</keyword>
<dbReference type="Gene3D" id="3.40.50.450">
    <property type="match status" value="1"/>
</dbReference>
<comment type="caution">
    <text evidence="8">The sequence shown here is derived from an EMBL/GenBank/DDBJ whole genome shotgun (WGS) entry which is preliminary data.</text>
</comment>
<dbReference type="PANTHER" id="PTHR13697:SF4">
    <property type="entry name" value="ATP-DEPENDENT 6-PHOSPHOFRUCTOKINASE"/>
    <property type="match status" value="1"/>
</dbReference>
<evidence type="ECO:0000256" key="3">
    <source>
        <dbReference type="ARBA" id="ARBA00022723"/>
    </source>
</evidence>
<accession>A0A232LVL6</accession>
<dbReference type="GO" id="GO:0005524">
    <property type="term" value="F:ATP binding"/>
    <property type="evidence" value="ECO:0007669"/>
    <property type="project" value="TreeGrafter"/>
</dbReference>
<dbReference type="GO" id="GO:0042802">
    <property type="term" value="F:identical protein binding"/>
    <property type="evidence" value="ECO:0007669"/>
    <property type="project" value="TreeGrafter"/>
</dbReference>
<keyword evidence="5" id="KW-0460">Magnesium</keyword>
<dbReference type="OrthoDB" id="537915at2759"/>
<keyword evidence="3" id="KW-0479">Metal-binding</keyword>
<dbReference type="GO" id="GO:0061621">
    <property type="term" value="P:canonical glycolysis"/>
    <property type="evidence" value="ECO:0007669"/>
    <property type="project" value="TreeGrafter"/>
</dbReference>
<evidence type="ECO:0000313" key="8">
    <source>
        <dbReference type="EMBL" id="OXV08195.1"/>
    </source>
</evidence>
<proteinExistence type="predicted"/>
<evidence type="ECO:0000256" key="4">
    <source>
        <dbReference type="ARBA" id="ARBA00022777"/>
    </source>
</evidence>
<dbReference type="InterPro" id="IPR015912">
    <property type="entry name" value="Phosphofructokinase_CS"/>
</dbReference>
<dbReference type="UniPathway" id="UPA00109">
    <property type="reaction ID" value="UER00182"/>
</dbReference>
<dbReference type="EMBL" id="NPHW01004261">
    <property type="protein sequence ID" value="OXV08195.1"/>
    <property type="molecule type" value="Genomic_DNA"/>
</dbReference>
<dbReference type="SUPFAM" id="SSF53784">
    <property type="entry name" value="Phosphofructokinase"/>
    <property type="match status" value="1"/>
</dbReference>
<dbReference type="Pfam" id="PF00365">
    <property type="entry name" value="PFK"/>
    <property type="match status" value="1"/>
</dbReference>
<feature type="non-terminal residue" evidence="8">
    <location>
        <position position="1"/>
    </location>
</feature>
<evidence type="ECO:0000256" key="1">
    <source>
        <dbReference type="ARBA" id="ARBA00022533"/>
    </source>
</evidence>
<keyword evidence="2" id="KW-0808">Transferase</keyword>
<dbReference type="Gene3D" id="3.40.50.460">
    <property type="entry name" value="Phosphofructokinase domain"/>
    <property type="match status" value="1"/>
</dbReference>
<gene>
    <name evidence="8" type="ORF">Egran_04042</name>
</gene>
<reference evidence="8 9" key="1">
    <citation type="journal article" date="2015" name="Environ. Microbiol.">
        <title>Metagenome sequence of Elaphomyces granulatus from sporocarp tissue reveals Ascomycota ectomycorrhizal fingerprints of genome expansion and a Proteobacteria-rich microbiome.</title>
        <authorList>
            <person name="Quandt C.A."/>
            <person name="Kohler A."/>
            <person name="Hesse C.N."/>
            <person name="Sharpton T.J."/>
            <person name="Martin F."/>
            <person name="Spatafora J.W."/>
        </authorList>
    </citation>
    <scope>NUCLEOTIDE SEQUENCE [LARGE SCALE GENOMIC DNA]</scope>
    <source>
        <strain evidence="8 9">OSC145934</strain>
    </source>
</reference>
<sequence length="177" mass="19496">GLLRDIEFLRYNFASDRGANRAGKIILRNECTSNTYTTQVIADIIKEEAKGRFESRAAVPGHFQQGGKPSPVDRVRALRMAIKCMQHIEGYAGKTPDEIADDDYSAAVIGVNGSQVLFSPLGGPNGLEATDTDWSRRRSKKEFWLRFQAWLISSLGDPKVVVGYKMASAGDATSIRN</sequence>
<evidence type="ECO:0000259" key="7">
    <source>
        <dbReference type="Pfam" id="PF00365"/>
    </source>
</evidence>
<dbReference type="Proteomes" id="UP000243515">
    <property type="component" value="Unassembled WGS sequence"/>
</dbReference>
<dbReference type="GO" id="GO:0048029">
    <property type="term" value="F:monosaccharide binding"/>
    <property type="evidence" value="ECO:0007669"/>
    <property type="project" value="TreeGrafter"/>
</dbReference>
<dbReference type="AlphaFoldDB" id="A0A232LVL6"/>
<dbReference type="GO" id="GO:0003872">
    <property type="term" value="F:6-phosphofructokinase activity"/>
    <property type="evidence" value="ECO:0007669"/>
    <property type="project" value="UniProtKB-EC"/>
</dbReference>
<dbReference type="InterPro" id="IPR000023">
    <property type="entry name" value="Phosphofructokinase_dom"/>
</dbReference>
<evidence type="ECO:0000256" key="2">
    <source>
        <dbReference type="ARBA" id="ARBA00022679"/>
    </source>
</evidence>
<dbReference type="PANTHER" id="PTHR13697">
    <property type="entry name" value="PHOSPHOFRUCTOKINASE"/>
    <property type="match status" value="1"/>
</dbReference>
<dbReference type="PROSITE" id="PS00433">
    <property type="entry name" value="PHOSPHOFRUCTOKINASE"/>
    <property type="match status" value="1"/>
</dbReference>
<evidence type="ECO:0000313" key="9">
    <source>
        <dbReference type="Proteomes" id="UP000243515"/>
    </source>
</evidence>
<dbReference type="GO" id="GO:0046872">
    <property type="term" value="F:metal ion binding"/>
    <property type="evidence" value="ECO:0007669"/>
    <property type="project" value="UniProtKB-KW"/>
</dbReference>
<keyword evidence="9" id="KW-1185">Reference proteome</keyword>
<dbReference type="GO" id="GO:0070095">
    <property type="term" value="F:fructose-6-phosphate binding"/>
    <property type="evidence" value="ECO:0007669"/>
    <property type="project" value="TreeGrafter"/>
</dbReference>
<evidence type="ECO:0000256" key="5">
    <source>
        <dbReference type="ARBA" id="ARBA00022842"/>
    </source>
</evidence>
<dbReference type="InterPro" id="IPR035966">
    <property type="entry name" value="PKF_sf"/>
</dbReference>
<dbReference type="GO" id="GO:0030388">
    <property type="term" value="P:fructose 1,6-bisphosphate metabolic process"/>
    <property type="evidence" value="ECO:0007669"/>
    <property type="project" value="TreeGrafter"/>
</dbReference>
<dbReference type="GO" id="GO:0016208">
    <property type="term" value="F:AMP binding"/>
    <property type="evidence" value="ECO:0007669"/>
    <property type="project" value="TreeGrafter"/>
</dbReference>
<evidence type="ECO:0000256" key="6">
    <source>
        <dbReference type="ARBA" id="ARBA00048070"/>
    </source>
</evidence>
<feature type="domain" description="Phosphofructokinase" evidence="7">
    <location>
        <begin position="19"/>
        <end position="88"/>
    </location>
</feature>
<protein>
    <recommendedName>
        <fullName evidence="7">Phosphofructokinase domain-containing protein</fullName>
    </recommendedName>
</protein>
<name>A0A232LVL6_9EURO</name>
<comment type="catalytic activity">
    <reaction evidence="6">
        <text>beta-D-fructose 6-phosphate + ATP = beta-D-fructose 1,6-bisphosphate + ADP + H(+)</text>
        <dbReference type="Rhea" id="RHEA:16109"/>
        <dbReference type="ChEBI" id="CHEBI:15378"/>
        <dbReference type="ChEBI" id="CHEBI:30616"/>
        <dbReference type="ChEBI" id="CHEBI:32966"/>
        <dbReference type="ChEBI" id="CHEBI:57634"/>
        <dbReference type="ChEBI" id="CHEBI:456216"/>
        <dbReference type="EC" id="2.7.1.11"/>
    </reaction>
</comment>
<dbReference type="GO" id="GO:0006002">
    <property type="term" value="P:fructose 6-phosphate metabolic process"/>
    <property type="evidence" value="ECO:0007669"/>
    <property type="project" value="TreeGrafter"/>
</dbReference>